<dbReference type="SUPFAM" id="SSF55681">
    <property type="entry name" value="Class II aaRS and biotin synthetases"/>
    <property type="match status" value="1"/>
</dbReference>
<dbReference type="Gene3D" id="3.30.930.10">
    <property type="entry name" value="Bira Bifunctional Protein, Domain 2"/>
    <property type="match status" value="1"/>
</dbReference>
<dbReference type="InterPro" id="IPR004562">
    <property type="entry name" value="LipoylTrfase_LipoateP_Ligase"/>
</dbReference>
<keyword evidence="5" id="KW-1185">Reference proteome</keyword>
<dbReference type="Gene3D" id="3.30.390.50">
    <property type="entry name" value="CO dehydrogenase flavoprotein, C-terminal domain"/>
    <property type="match status" value="1"/>
</dbReference>
<dbReference type="InterPro" id="IPR004143">
    <property type="entry name" value="BPL_LPL_catalytic"/>
</dbReference>
<dbReference type="GO" id="GO:0009249">
    <property type="term" value="P:protein lipoylation"/>
    <property type="evidence" value="ECO:0007669"/>
    <property type="project" value="InterPro"/>
</dbReference>
<dbReference type="AlphaFoldDB" id="A0AAW1D763"/>
<organism evidence="4 5">
    <name type="scientific">Rhynocoris fuscipes</name>
    <dbReference type="NCBI Taxonomy" id="488301"/>
    <lineage>
        <taxon>Eukaryota</taxon>
        <taxon>Metazoa</taxon>
        <taxon>Ecdysozoa</taxon>
        <taxon>Arthropoda</taxon>
        <taxon>Hexapoda</taxon>
        <taxon>Insecta</taxon>
        <taxon>Pterygota</taxon>
        <taxon>Neoptera</taxon>
        <taxon>Paraneoptera</taxon>
        <taxon>Hemiptera</taxon>
        <taxon>Heteroptera</taxon>
        <taxon>Panheteroptera</taxon>
        <taxon>Cimicomorpha</taxon>
        <taxon>Reduviidae</taxon>
        <taxon>Harpactorinae</taxon>
        <taxon>Harpactorini</taxon>
        <taxon>Rhynocoris</taxon>
    </lineage>
</organism>
<feature type="domain" description="BPL/LPL catalytic" evidence="3">
    <location>
        <begin position="86"/>
        <end position="271"/>
    </location>
</feature>
<sequence length="409" mass="46520">MALFVYGSVAKCSRFSTIFNGQNRVLLTGTFIKSFSSAPTSSTAASKKDNKITNQKEITKSVFISQSRDIYTNLALEDWLYKNFDFTNHHVMLLWRNEPCVVIGRHQNPWQEADVENLDKSGIALARRNSGGGSVYHDEGNLNITFFTPKDRYNRKENLEILSRTLQKEWNLTPEINKKEDIVLDNNNKISGTASRLGRPNSYHHCTLLVDVDREKLSKSLQKNELSVMTTATKSVPAPTLNLNDINSDITMDKLMSAIGWSYLRTCPITKKDEGWKYVEKQRGFQMINPTESWFPGLEKIRTELNSWEWKFGKTPKFTVHKNYELTNPGHGVMRICLLVDKGIVEEVVLHLPDGVSWAGLTGKVPLVSTVTGQKFTPALFRQVENAIKLQSIEFHEESIKSNEMVARI</sequence>
<dbReference type="InterPro" id="IPR045864">
    <property type="entry name" value="aa-tRNA-synth_II/BPL/LPL"/>
</dbReference>
<reference evidence="4 5" key="1">
    <citation type="submission" date="2022-12" db="EMBL/GenBank/DDBJ databases">
        <title>Chromosome-level genome assembly of true bugs.</title>
        <authorList>
            <person name="Ma L."/>
            <person name="Li H."/>
        </authorList>
    </citation>
    <scope>NUCLEOTIDE SEQUENCE [LARGE SCALE GENOMIC DNA]</scope>
    <source>
        <strain evidence="4">Lab_2022b</strain>
    </source>
</reference>
<gene>
    <name evidence="4" type="ORF">O3M35_008328</name>
</gene>
<evidence type="ECO:0000259" key="3">
    <source>
        <dbReference type="PROSITE" id="PS51733"/>
    </source>
</evidence>
<dbReference type="Pfam" id="PF21948">
    <property type="entry name" value="LplA-B_cat"/>
    <property type="match status" value="1"/>
</dbReference>
<dbReference type="PROSITE" id="PS51733">
    <property type="entry name" value="BPL_LPL_CATALYTIC"/>
    <property type="match status" value="1"/>
</dbReference>
<protein>
    <recommendedName>
        <fullName evidence="3">BPL/LPL catalytic domain-containing protein</fullName>
    </recommendedName>
</protein>
<dbReference type="FunFam" id="3.30.930.10:FF:000045">
    <property type="entry name" value="lipoyltransferase 1, mitochondrial"/>
    <property type="match status" value="1"/>
</dbReference>
<evidence type="ECO:0000256" key="2">
    <source>
        <dbReference type="ARBA" id="ARBA00008242"/>
    </source>
</evidence>
<evidence type="ECO:0000256" key="1">
    <source>
        <dbReference type="ARBA" id="ARBA00005085"/>
    </source>
</evidence>
<comment type="caution">
    <text evidence="4">The sequence shown here is derived from an EMBL/GenBank/DDBJ whole genome shotgun (WGS) entry which is preliminary data.</text>
</comment>
<dbReference type="CDD" id="cd16443">
    <property type="entry name" value="LplA"/>
    <property type="match status" value="1"/>
</dbReference>
<name>A0AAW1D763_9HEMI</name>
<dbReference type="PANTHER" id="PTHR12561">
    <property type="entry name" value="LIPOATE-PROTEIN LIGASE"/>
    <property type="match status" value="1"/>
</dbReference>
<dbReference type="GO" id="GO:0005739">
    <property type="term" value="C:mitochondrion"/>
    <property type="evidence" value="ECO:0007669"/>
    <property type="project" value="TreeGrafter"/>
</dbReference>
<evidence type="ECO:0000313" key="5">
    <source>
        <dbReference type="Proteomes" id="UP001461498"/>
    </source>
</evidence>
<dbReference type="EMBL" id="JAPXFL010000005">
    <property type="protein sequence ID" value="KAK9506377.1"/>
    <property type="molecule type" value="Genomic_DNA"/>
</dbReference>
<proteinExistence type="inferred from homology"/>
<comment type="pathway">
    <text evidence="1">Protein modification; protein lipoylation via exogenous pathway; protein N(6)-(lipoyl)lysine from lipoate: step 2/2.</text>
</comment>
<dbReference type="Proteomes" id="UP001461498">
    <property type="component" value="Unassembled WGS sequence"/>
</dbReference>
<evidence type="ECO:0000313" key="4">
    <source>
        <dbReference type="EMBL" id="KAK9506377.1"/>
    </source>
</evidence>
<dbReference type="GO" id="GO:0017118">
    <property type="term" value="F:lipoyltransferase activity"/>
    <property type="evidence" value="ECO:0007669"/>
    <property type="project" value="TreeGrafter"/>
</dbReference>
<accession>A0AAW1D763</accession>
<comment type="similarity">
    <text evidence="2">Belongs to the LplA family.</text>
</comment>
<dbReference type="PANTHER" id="PTHR12561:SF3">
    <property type="entry name" value="LIPOYLTRANSFERASE 1, MITOCHONDRIAL"/>
    <property type="match status" value="1"/>
</dbReference>